<accession>A0A4R4RAQ9</accession>
<feature type="transmembrane region" description="Helical" evidence="2">
    <location>
        <begin position="84"/>
        <end position="102"/>
    </location>
</feature>
<name>A0A4R4RAQ9_9ACTN</name>
<keyword evidence="2" id="KW-0812">Transmembrane</keyword>
<reference evidence="3 4" key="1">
    <citation type="submission" date="2019-02" db="EMBL/GenBank/DDBJ databases">
        <title>Draft genome sequences of novel Actinobacteria.</title>
        <authorList>
            <person name="Sahin N."/>
            <person name="Ay H."/>
            <person name="Saygin H."/>
        </authorList>
    </citation>
    <scope>NUCLEOTIDE SEQUENCE [LARGE SCALE GENOMIC DNA]</scope>
    <source>
        <strain evidence="3 4">KC603</strain>
    </source>
</reference>
<keyword evidence="4" id="KW-1185">Reference proteome</keyword>
<protein>
    <submittedName>
        <fullName evidence="3">Uncharacterized protein</fullName>
    </submittedName>
</protein>
<dbReference type="Proteomes" id="UP000295621">
    <property type="component" value="Unassembled WGS sequence"/>
</dbReference>
<evidence type="ECO:0000256" key="2">
    <source>
        <dbReference type="SAM" id="Phobius"/>
    </source>
</evidence>
<organism evidence="3 4">
    <name type="scientific">Jiangella ureilytica</name>
    <dbReference type="NCBI Taxonomy" id="2530374"/>
    <lineage>
        <taxon>Bacteria</taxon>
        <taxon>Bacillati</taxon>
        <taxon>Actinomycetota</taxon>
        <taxon>Actinomycetes</taxon>
        <taxon>Jiangellales</taxon>
        <taxon>Jiangellaceae</taxon>
        <taxon>Jiangella</taxon>
    </lineage>
</organism>
<sequence length="163" mass="17035">MLAVALFLGVTTFLRLVQINRDEKLTVLAMNRLRHAYLRLEPGLRPYFSASPHDDRLGLEISYSLGPLTAATGRNHFLVTTPTVVATIDAALAAAIAVLATAQATTAPVALVAVGVAVFGLVWAGLFAVQRRGVDPLAGAVPRFPTPPPPPPDPAPASGSAPR</sequence>
<dbReference type="AlphaFoldDB" id="A0A4R4RAQ9"/>
<keyword evidence="2" id="KW-0472">Membrane</keyword>
<comment type="caution">
    <text evidence="3">The sequence shown here is derived from an EMBL/GenBank/DDBJ whole genome shotgun (WGS) entry which is preliminary data.</text>
</comment>
<dbReference type="OrthoDB" id="165132at2"/>
<proteinExistence type="predicted"/>
<feature type="region of interest" description="Disordered" evidence="1">
    <location>
        <begin position="140"/>
        <end position="163"/>
    </location>
</feature>
<feature type="compositionally biased region" description="Pro residues" evidence="1">
    <location>
        <begin position="144"/>
        <end position="155"/>
    </location>
</feature>
<evidence type="ECO:0000256" key="1">
    <source>
        <dbReference type="SAM" id="MobiDB-lite"/>
    </source>
</evidence>
<feature type="transmembrane region" description="Helical" evidence="2">
    <location>
        <begin position="109"/>
        <end position="129"/>
    </location>
</feature>
<gene>
    <name evidence="3" type="ORF">E1212_28340</name>
</gene>
<evidence type="ECO:0000313" key="3">
    <source>
        <dbReference type="EMBL" id="TDC45769.1"/>
    </source>
</evidence>
<keyword evidence="2" id="KW-1133">Transmembrane helix</keyword>
<evidence type="ECO:0000313" key="4">
    <source>
        <dbReference type="Proteomes" id="UP000295621"/>
    </source>
</evidence>
<dbReference type="EMBL" id="SMKL01000122">
    <property type="protein sequence ID" value="TDC45769.1"/>
    <property type="molecule type" value="Genomic_DNA"/>
</dbReference>